<protein>
    <submittedName>
        <fullName evidence="1">Uncharacterized protein</fullName>
    </submittedName>
</protein>
<dbReference type="EMBL" id="JAMTCK010000008">
    <property type="protein sequence ID" value="MCP2166700.1"/>
    <property type="molecule type" value="Genomic_DNA"/>
</dbReference>
<sequence>MGIRSAGSYAVKRKGGKQQAIAQSGLSEEEYQEAKRIAASNKTWWDVIKENAGDIIGDLIGYNDVRDCFTKLDLWACAGLIPWGRLFKLAKSAYKIFEAVRAADRWIETLNAVRGLQSQRTAHGTSINP</sequence>
<reference evidence="1" key="1">
    <citation type="submission" date="2022-06" db="EMBL/GenBank/DDBJ databases">
        <title>Genomic Encyclopedia of Archaeal and Bacterial Type Strains, Phase II (KMG-II): from individual species to whole genera.</title>
        <authorList>
            <person name="Goeker M."/>
        </authorList>
    </citation>
    <scope>NUCLEOTIDE SEQUENCE</scope>
    <source>
        <strain evidence="1">DSM 43935</strain>
    </source>
</reference>
<accession>A0AAE3KGX8</accession>
<evidence type="ECO:0000313" key="1">
    <source>
        <dbReference type="EMBL" id="MCP2166700.1"/>
    </source>
</evidence>
<keyword evidence="2" id="KW-1185">Reference proteome</keyword>
<dbReference type="AlphaFoldDB" id="A0AAE3KGX8"/>
<proteinExistence type="predicted"/>
<evidence type="ECO:0000313" key="2">
    <source>
        <dbReference type="Proteomes" id="UP001206128"/>
    </source>
</evidence>
<dbReference type="Proteomes" id="UP001206128">
    <property type="component" value="Unassembled WGS sequence"/>
</dbReference>
<name>A0AAE3KGX8_9PSEU</name>
<dbReference type="RefSeq" id="WP_253772850.1">
    <property type="nucleotide sequence ID" value="NZ_JAMTCK010000008.1"/>
</dbReference>
<organism evidence="1 2">
    <name type="scientific">Goodfellowiella coeruleoviolacea</name>
    <dbReference type="NCBI Taxonomy" id="334858"/>
    <lineage>
        <taxon>Bacteria</taxon>
        <taxon>Bacillati</taxon>
        <taxon>Actinomycetota</taxon>
        <taxon>Actinomycetes</taxon>
        <taxon>Pseudonocardiales</taxon>
        <taxon>Pseudonocardiaceae</taxon>
        <taxon>Goodfellowiella</taxon>
    </lineage>
</organism>
<comment type="caution">
    <text evidence="1">The sequence shown here is derived from an EMBL/GenBank/DDBJ whole genome shotgun (WGS) entry which is preliminary data.</text>
</comment>
<gene>
    <name evidence="1" type="ORF">LX83_003572</name>
</gene>